<sequence length="77" mass="8769">MVTITVLIQQTEPLTWRATDYHIRFRNRVTGHPFFNVCLDSVRVEICIVSIYSSRIIIDSKDAFKVVGHFSTAKAVG</sequence>
<dbReference type="EMBL" id="FOYJ01000009">
    <property type="protein sequence ID" value="SFR22334.1"/>
    <property type="molecule type" value="Genomic_DNA"/>
</dbReference>
<name>A0AAX2EW39_9ENTR</name>
<evidence type="ECO:0000313" key="3">
    <source>
        <dbReference type="Proteomes" id="UP000198760"/>
    </source>
</evidence>
<comment type="caution">
    <text evidence="1">The sequence shown here is derived from an EMBL/GenBank/DDBJ whole genome shotgun (WGS) entry which is preliminary data.</text>
</comment>
<dbReference type="AlphaFoldDB" id="A0AAX2EW39"/>
<gene>
    <name evidence="2" type="ORF">SAMN03159428_03270</name>
    <name evidence="1" type="ORF">SAMN03159514_03809</name>
</gene>
<evidence type="ECO:0000313" key="1">
    <source>
        <dbReference type="EMBL" id="SFR22334.1"/>
    </source>
</evidence>
<protein>
    <submittedName>
        <fullName evidence="1">Uncharacterized protein</fullName>
    </submittedName>
</protein>
<dbReference type="Proteomes" id="UP000198760">
    <property type="component" value="Unassembled WGS sequence"/>
</dbReference>
<proteinExistence type="predicted"/>
<dbReference type="EMBL" id="FPAV01000008">
    <property type="protein sequence ID" value="SFT99223.1"/>
    <property type="molecule type" value="Genomic_DNA"/>
</dbReference>
<evidence type="ECO:0000313" key="2">
    <source>
        <dbReference type="EMBL" id="SFT99223.1"/>
    </source>
</evidence>
<reference evidence="3 4" key="1">
    <citation type="submission" date="2016-10" db="EMBL/GenBank/DDBJ databases">
        <authorList>
            <person name="Varghese N."/>
            <person name="Submissions S."/>
        </authorList>
    </citation>
    <scope>NUCLEOTIDE SEQUENCE [LARGE SCALE GENOMIC DNA]</scope>
    <source>
        <strain evidence="2 3">NFIX06</strain>
        <strain evidence="1 4">NFIX08</strain>
    </source>
</reference>
<keyword evidence="3" id="KW-1185">Reference proteome</keyword>
<accession>A0AAX2EW39</accession>
<dbReference type="Proteomes" id="UP000199173">
    <property type="component" value="Unassembled WGS sequence"/>
</dbReference>
<evidence type="ECO:0000313" key="4">
    <source>
        <dbReference type="Proteomes" id="UP000199173"/>
    </source>
</evidence>
<organism evidence="1 4">
    <name type="scientific">Kosakonia radicincitans</name>
    <dbReference type="NCBI Taxonomy" id="283686"/>
    <lineage>
        <taxon>Bacteria</taxon>
        <taxon>Pseudomonadati</taxon>
        <taxon>Pseudomonadota</taxon>
        <taxon>Gammaproteobacteria</taxon>
        <taxon>Enterobacterales</taxon>
        <taxon>Enterobacteriaceae</taxon>
        <taxon>Kosakonia</taxon>
    </lineage>
</organism>